<dbReference type="Proteomes" id="UP001500151">
    <property type="component" value="Unassembled WGS sequence"/>
</dbReference>
<accession>A0ABP6CVT6</accession>
<feature type="domain" description="PepSY" evidence="3">
    <location>
        <begin position="91"/>
        <end position="151"/>
    </location>
</feature>
<dbReference type="EMBL" id="BAAASJ010000020">
    <property type="protein sequence ID" value="GAA2627681.1"/>
    <property type="molecule type" value="Genomic_DNA"/>
</dbReference>
<reference evidence="5" key="1">
    <citation type="journal article" date="2019" name="Int. J. Syst. Evol. Microbiol.">
        <title>The Global Catalogue of Microorganisms (GCM) 10K type strain sequencing project: providing services to taxonomists for standard genome sequencing and annotation.</title>
        <authorList>
            <consortium name="The Broad Institute Genomics Platform"/>
            <consortium name="The Broad Institute Genome Sequencing Center for Infectious Disease"/>
            <person name="Wu L."/>
            <person name="Ma J."/>
        </authorList>
    </citation>
    <scope>NUCLEOTIDE SEQUENCE [LARGE SCALE GENOMIC DNA]</scope>
    <source>
        <strain evidence="5">JCM 4524</strain>
    </source>
</reference>
<protein>
    <submittedName>
        <fullName evidence="4">PepSY domain-containing protein</fullName>
    </submittedName>
</protein>
<keyword evidence="5" id="KW-1185">Reference proteome</keyword>
<feature type="compositionally biased region" description="Basic and acidic residues" evidence="1">
    <location>
        <begin position="60"/>
        <end position="69"/>
    </location>
</feature>
<evidence type="ECO:0000313" key="5">
    <source>
        <dbReference type="Proteomes" id="UP001500151"/>
    </source>
</evidence>
<feature type="chain" id="PRO_5045910699" evidence="2">
    <location>
        <begin position="26"/>
        <end position="247"/>
    </location>
</feature>
<keyword evidence="2" id="KW-0732">Signal</keyword>
<feature type="compositionally biased region" description="Acidic residues" evidence="1">
    <location>
        <begin position="234"/>
        <end position="247"/>
    </location>
</feature>
<feature type="compositionally biased region" description="Basic and acidic residues" evidence="1">
    <location>
        <begin position="196"/>
        <end position="218"/>
    </location>
</feature>
<name>A0ABP6CVT6_9ACTN</name>
<evidence type="ECO:0000259" key="3">
    <source>
        <dbReference type="Pfam" id="PF03413"/>
    </source>
</evidence>
<dbReference type="InterPro" id="IPR025711">
    <property type="entry name" value="PepSY"/>
</dbReference>
<feature type="signal peptide" evidence="2">
    <location>
        <begin position="1"/>
        <end position="25"/>
    </location>
</feature>
<evidence type="ECO:0000256" key="2">
    <source>
        <dbReference type="SAM" id="SignalP"/>
    </source>
</evidence>
<evidence type="ECO:0000256" key="1">
    <source>
        <dbReference type="SAM" id="MobiDB-lite"/>
    </source>
</evidence>
<feature type="compositionally biased region" description="Acidic residues" evidence="1">
    <location>
        <begin position="47"/>
        <end position="59"/>
    </location>
</feature>
<dbReference type="Pfam" id="PF03413">
    <property type="entry name" value="PepSY"/>
    <property type="match status" value="2"/>
</dbReference>
<feature type="region of interest" description="Disordered" evidence="1">
    <location>
        <begin position="181"/>
        <end position="247"/>
    </location>
</feature>
<feature type="compositionally biased region" description="Polar residues" evidence="1">
    <location>
        <begin position="29"/>
        <end position="39"/>
    </location>
</feature>
<evidence type="ECO:0000313" key="4">
    <source>
        <dbReference type="EMBL" id="GAA2627681.1"/>
    </source>
</evidence>
<sequence length="247" mass="24894">MKRNIVIAGIAAAALVGGGTATALAVTSDDGSGATQPSSVRPAGDSRDDDADDKDDANDKDDARDDARDNGGSQADDSRTSDDAAQGTSGKVTAAEAIGAALRNTPGTAVSAGLDDEDDGGPVVWDVDVLTKGSTWHSIQIDPATGKVLGSHVEHEDGDDTAQVRAVLKVASVSAEEAAKAAAAEGTVTSVDLDEDGKSKSWEAETRASGGAEREWNVDLKTAQVTADKSADQDSADGDPNDDGSDG</sequence>
<feature type="region of interest" description="Disordered" evidence="1">
    <location>
        <begin position="24"/>
        <end position="121"/>
    </location>
</feature>
<dbReference type="RefSeq" id="WP_344388663.1">
    <property type="nucleotide sequence ID" value="NZ_BAAASJ010000020.1"/>
</dbReference>
<comment type="caution">
    <text evidence="4">The sequence shown here is derived from an EMBL/GenBank/DDBJ whole genome shotgun (WGS) entry which is preliminary data.</text>
</comment>
<organism evidence="4 5">
    <name type="scientific">Streptomyces vastus</name>
    <dbReference type="NCBI Taxonomy" id="285451"/>
    <lineage>
        <taxon>Bacteria</taxon>
        <taxon>Bacillati</taxon>
        <taxon>Actinomycetota</taxon>
        <taxon>Actinomycetes</taxon>
        <taxon>Kitasatosporales</taxon>
        <taxon>Streptomycetaceae</taxon>
        <taxon>Streptomyces</taxon>
    </lineage>
</organism>
<feature type="domain" description="PepSY" evidence="3">
    <location>
        <begin position="173"/>
        <end position="227"/>
    </location>
</feature>
<gene>
    <name evidence="4" type="ORF">GCM10010307_16810</name>
</gene>
<dbReference type="Gene3D" id="3.10.450.40">
    <property type="match status" value="2"/>
</dbReference>
<proteinExistence type="predicted"/>